<protein>
    <submittedName>
        <fullName evidence="3">Uncharacterized protein</fullName>
    </submittedName>
</protein>
<dbReference type="VEuPathDB" id="MicrosporidiaDB:VCUG_00428"/>
<dbReference type="EMBL" id="GL877408">
    <property type="protein sequence ID" value="ELA48005.1"/>
    <property type="molecule type" value="Genomic_DNA"/>
</dbReference>
<organism evidence="3 4">
    <name type="scientific">Vavraia culicis (isolate floridensis)</name>
    <name type="common">Microsporidian parasite</name>
    <dbReference type="NCBI Taxonomy" id="948595"/>
    <lineage>
        <taxon>Eukaryota</taxon>
        <taxon>Fungi</taxon>
        <taxon>Fungi incertae sedis</taxon>
        <taxon>Microsporidia</taxon>
        <taxon>Pleistophoridae</taxon>
        <taxon>Vavraia</taxon>
    </lineage>
</organism>
<evidence type="ECO:0000313" key="3">
    <source>
        <dbReference type="EMBL" id="ELA48005.1"/>
    </source>
</evidence>
<dbReference type="RefSeq" id="XP_008073451.1">
    <property type="nucleotide sequence ID" value="XM_008075260.1"/>
</dbReference>
<dbReference type="Proteomes" id="UP000011081">
    <property type="component" value="Unassembled WGS sequence"/>
</dbReference>
<evidence type="ECO:0000256" key="2">
    <source>
        <dbReference type="SAM" id="SignalP"/>
    </source>
</evidence>
<reference evidence="4" key="1">
    <citation type="submission" date="2011-03" db="EMBL/GenBank/DDBJ databases">
        <title>The genome sequence of Vavraia culicis strain floridensis.</title>
        <authorList>
            <consortium name="The Broad Institute Genome Sequencing Platform"/>
            <person name="Cuomo C."/>
            <person name="Becnel J."/>
            <person name="Sanscrainte N."/>
            <person name="Young S.K."/>
            <person name="Zeng Q."/>
            <person name="Gargeya S."/>
            <person name="Fitzgerald M."/>
            <person name="Haas B."/>
            <person name="Abouelleil A."/>
            <person name="Alvarado L."/>
            <person name="Arachchi H.M."/>
            <person name="Berlin A."/>
            <person name="Chapman S.B."/>
            <person name="Gearin G."/>
            <person name="Goldberg J."/>
            <person name="Griggs A."/>
            <person name="Gujja S."/>
            <person name="Hansen M."/>
            <person name="Heiman D."/>
            <person name="Howarth C."/>
            <person name="Larimer J."/>
            <person name="Lui A."/>
            <person name="MacDonald P.J.P."/>
            <person name="McCowen C."/>
            <person name="Montmayeur A."/>
            <person name="Murphy C."/>
            <person name="Neiman D."/>
            <person name="Pearson M."/>
            <person name="Priest M."/>
            <person name="Roberts A."/>
            <person name="Saif S."/>
            <person name="Shea T."/>
            <person name="Sisk P."/>
            <person name="Stolte C."/>
            <person name="Sykes S."/>
            <person name="Wortman J."/>
            <person name="Nusbaum C."/>
            <person name="Birren B."/>
        </authorList>
    </citation>
    <scope>NUCLEOTIDE SEQUENCE [LARGE SCALE GENOMIC DNA]</scope>
    <source>
        <strain evidence="4">floridensis</strain>
    </source>
</reference>
<accession>L2GY39</accession>
<proteinExistence type="predicted"/>
<feature type="signal peptide" evidence="2">
    <location>
        <begin position="1"/>
        <end position="16"/>
    </location>
</feature>
<dbReference type="GeneID" id="19878315"/>
<gene>
    <name evidence="3" type="ORF">VCUG_00428</name>
</gene>
<dbReference type="HOGENOM" id="CLU_1112045_0_0_1"/>
<dbReference type="AlphaFoldDB" id="L2GY39"/>
<evidence type="ECO:0000313" key="4">
    <source>
        <dbReference type="Proteomes" id="UP000011081"/>
    </source>
</evidence>
<name>L2GY39_VAVCU</name>
<dbReference type="InParanoid" id="L2GY39"/>
<sequence length="250" mass="28306">MYSIKFLLLLIGLCLAADSKLSRSDEAAVTEERIQNELVEVYKERICHIDVIRKTFGDILGKVCDKCDIDKMYSLKNMEEELLNFHNATDNYLAGLGKTGDQLNKDPKIDQETVNLLVESTRKYLKYADIAFNKLCSALSLETEEYTKYQKSVEALKKDVDLKEVFETQEGGAFELTKSTIELLLELLDSLNDAMKKDVVARLDELSKYASKDESREAKSDIKEEVGKLSLEDTKDGEGEYTSLATNPKQ</sequence>
<keyword evidence="2" id="KW-0732">Signal</keyword>
<keyword evidence="4" id="KW-1185">Reference proteome</keyword>
<feature type="compositionally biased region" description="Basic and acidic residues" evidence="1">
    <location>
        <begin position="213"/>
        <end position="238"/>
    </location>
</feature>
<feature type="chain" id="PRO_5003960247" evidence="2">
    <location>
        <begin position="17"/>
        <end position="250"/>
    </location>
</feature>
<evidence type="ECO:0000256" key="1">
    <source>
        <dbReference type="SAM" id="MobiDB-lite"/>
    </source>
</evidence>
<feature type="region of interest" description="Disordered" evidence="1">
    <location>
        <begin position="213"/>
        <end position="250"/>
    </location>
</feature>
<dbReference type="OMA" id="ERICHID"/>